<accession>A0A379EWK1</accession>
<evidence type="ECO:0000256" key="1">
    <source>
        <dbReference type="ARBA" id="ARBA00003136"/>
    </source>
</evidence>
<evidence type="ECO:0000256" key="3">
    <source>
        <dbReference type="ARBA" id="ARBA00022448"/>
    </source>
</evidence>
<evidence type="ECO:0000259" key="10">
    <source>
        <dbReference type="PROSITE" id="PS51350"/>
    </source>
</evidence>
<dbReference type="PROSITE" id="PS51350">
    <property type="entry name" value="PTS_HPR_DOM"/>
    <property type="match status" value="1"/>
</dbReference>
<dbReference type="SUPFAM" id="SSF55804">
    <property type="entry name" value="Phoshotransferase/anion transport protein"/>
    <property type="match status" value="2"/>
</dbReference>
<dbReference type="SUPFAM" id="SSF55594">
    <property type="entry name" value="HPr-like"/>
    <property type="match status" value="1"/>
</dbReference>
<keyword evidence="3" id="KW-0813">Transport</keyword>
<dbReference type="EMBL" id="UGTV01000015">
    <property type="protein sequence ID" value="SUC10583.1"/>
    <property type="molecule type" value="Genomic_DNA"/>
</dbReference>
<dbReference type="InterPro" id="IPR035895">
    <property type="entry name" value="HPr-like_sf"/>
</dbReference>
<dbReference type="CDD" id="cd00367">
    <property type="entry name" value="PTS-HPr_like"/>
    <property type="match status" value="1"/>
</dbReference>
<keyword evidence="4" id="KW-0597">Phosphoprotein</keyword>
<dbReference type="NCBIfam" id="NF008319">
    <property type="entry name" value="PRK11109.1"/>
    <property type="match status" value="1"/>
</dbReference>
<dbReference type="GO" id="GO:0016301">
    <property type="term" value="F:kinase activity"/>
    <property type="evidence" value="ECO:0007669"/>
    <property type="project" value="UniProtKB-KW"/>
</dbReference>
<evidence type="ECO:0000313" key="11">
    <source>
        <dbReference type="EMBL" id="SUC10583.1"/>
    </source>
</evidence>
<dbReference type="PROSITE" id="PS00589">
    <property type="entry name" value="PTS_HPR_SER"/>
    <property type="match status" value="1"/>
</dbReference>
<dbReference type="Pfam" id="PF00381">
    <property type="entry name" value="PTS-HPr"/>
    <property type="match status" value="1"/>
</dbReference>
<dbReference type="Proteomes" id="UP000254704">
    <property type="component" value="Unassembled WGS sequence"/>
</dbReference>
<dbReference type="InterPro" id="IPR002114">
    <property type="entry name" value="PTS_HPr_Ser_P_site"/>
</dbReference>
<keyword evidence="7" id="KW-0598">Phosphotransferase system</keyword>
<keyword evidence="6 11" id="KW-0808">Transferase</keyword>
<dbReference type="InterPro" id="IPR002178">
    <property type="entry name" value="PTS_EIIA_type-2_dom"/>
</dbReference>
<dbReference type="InterPro" id="IPR000032">
    <property type="entry name" value="HPr-like"/>
</dbReference>
<dbReference type="AlphaFoldDB" id="A0A379EWK1"/>
<keyword evidence="5" id="KW-0762">Sugar transport</keyword>
<dbReference type="GO" id="GO:0090563">
    <property type="term" value="F:protein-phosphocysteine-sugar phosphotransferase activity"/>
    <property type="evidence" value="ECO:0007669"/>
    <property type="project" value="TreeGrafter"/>
</dbReference>
<dbReference type="Gene3D" id="3.40.930.10">
    <property type="entry name" value="Mannitol-specific EII, Chain A"/>
    <property type="match status" value="1"/>
</dbReference>
<feature type="domain" description="HPr" evidence="10">
    <location>
        <begin position="292"/>
        <end position="382"/>
    </location>
</feature>
<keyword evidence="8" id="KW-0418">Kinase</keyword>
<comment type="function">
    <text evidence="1">The phosphoenolpyruvate-dependent sugar phosphotransferase system (sugar PTS), a major carbohydrate active transport system, catalyzes the phosphorylation of incoming sugar substrates concomitantly with their translocation across the cell membrane. The enzyme II FruAB PTS system is involved in fructose transport.</text>
</comment>
<dbReference type="InterPro" id="IPR050893">
    <property type="entry name" value="Sugar_PTS"/>
</dbReference>
<dbReference type="PROSITE" id="PS51094">
    <property type="entry name" value="PTS_EIIA_TYPE_2"/>
    <property type="match status" value="1"/>
</dbReference>
<evidence type="ECO:0000256" key="7">
    <source>
        <dbReference type="ARBA" id="ARBA00022683"/>
    </source>
</evidence>
<evidence type="ECO:0000256" key="4">
    <source>
        <dbReference type="ARBA" id="ARBA00022553"/>
    </source>
</evidence>
<dbReference type="GO" id="GO:0009401">
    <property type="term" value="P:phosphoenolpyruvate-dependent sugar phosphotransferase system"/>
    <property type="evidence" value="ECO:0007669"/>
    <property type="project" value="UniProtKB-KW"/>
</dbReference>
<dbReference type="PANTHER" id="PTHR30181">
    <property type="entry name" value="MANNITOL PERMEASE IIC COMPONENT"/>
    <property type="match status" value="1"/>
</dbReference>
<dbReference type="Pfam" id="PF00359">
    <property type="entry name" value="PTS_EIIA_2"/>
    <property type="match status" value="1"/>
</dbReference>
<dbReference type="InterPro" id="IPR016152">
    <property type="entry name" value="PTrfase/Anion_transptr"/>
</dbReference>
<protein>
    <recommendedName>
        <fullName evidence="2">Multiphosphoryl transfer protein</fullName>
    </recommendedName>
</protein>
<name>A0A379EWK1_9PAST</name>
<dbReference type="PANTHER" id="PTHR30181:SF3">
    <property type="entry name" value="MULTIPHOSPHORYL TRANSFER PROTEIN"/>
    <property type="match status" value="1"/>
</dbReference>
<evidence type="ECO:0000256" key="8">
    <source>
        <dbReference type="ARBA" id="ARBA00022777"/>
    </source>
</evidence>
<dbReference type="CDD" id="cd00211">
    <property type="entry name" value="PTS_IIA_fru"/>
    <property type="match status" value="1"/>
</dbReference>
<evidence type="ECO:0000256" key="5">
    <source>
        <dbReference type="ARBA" id="ARBA00022597"/>
    </source>
</evidence>
<gene>
    <name evidence="11" type="primary">fruB</name>
    <name evidence="11" type="ORF">NCTC11621_01645</name>
</gene>
<proteinExistence type="predicted"/>
<dbReference type="RefSeq" id="WP_115323211.1">
    <property type="nucleotide sequence ID" value="NZ_UGTV01000015.1"/>
</dbReference>
<sequence>MFQLSDNDIHLSAQATDKQQAIELVADALVKAGYVESGYLQGMLEREFQMTTYLSNGIAIPHGSLNTRHMVNKTGVQIFQFPQGINWGDGHIAYIVIGLAADSDSHLTLLRQITRLLDNEKAVKQLATTQNVKQFRALIMDDTHYSIINAESISLGVETKSLLTLTALNAEKLQQQQAVNNDFIMELLTSPALPLGKGIWLTDAVVGNQRNAIALSRAKQAFTHNSKLVQAVLTIATIDDHIHHTLTCLLDEKVQDILLTGSTEDILIALYTQPNTESAVKNSPTLIGQIPTIETIVTIQNTHGLHYRPAAILVNHIKKYNVSIAVQNLDNDSQLISAKSLIKVISLGAQKGHRLRFIATGQEAKQALEEIRKLIESGLGES</sequence>
<organism evidence="11 12">
    <name type="scientific">Pasteurella canis</name>
    <dbReference type="NCBI Taxonomy" id="753"/>
    <lineage>
        <taxon>Bacteria</taxon>
        <taxon>Pseudomonadati</taxon>
        <taxon>Pseudomonadota</taxon>
        <taxon>Gammaproteobacteria</taxon>
        <taxon>Pasteurellales</taxon>
        <taxon>Pasteurellaceae</taxon>
        <taxon>Pasteurella</taxon>
    </lineage>
</organism>
<dbReference type="PRINTS" id="PR00107">
    <property type="entry name" value="PHOSPHOCPHPR"/>
</dbReference>
<evidence type="ECO:0000259" key="9">
    <source>
        <dbReference type="PROSITE" id="PS51094"/>
    </source>
</evidence>
<evidence type="ECO:0000256" key="6">
    <source>
        <dbReference type="ARBA" id="ARBA00022679"/>
    </source>
</evidence>
<feature type="domain" description="PTS EIIA type-2" evidence="9">
    <location>
        <begin position="2"/>
        <end position="142"/>
    </location>
</feature>
<dbReference type="NCBIfam" id="TIGR01003">
    <property type="entry name" value="PTS_HPr_family"/>
    <property type="match status" value="1"/>
</dbReference>
<dbReference type="GO" id="GO:0005886">
    <property type="term" value="C:plasma membrane"/>
    <property type="evidence" value="ECO:0007669"/>
    <property type="project" value="TreeGrafter"/>
</dbReference>
<reference evidence="11 12" key="1">
    <citation type="submission" date="2018-06" db="EMBL/GenBank/DDBJ databases">
        <authorList>
            <consortium name="Pathogen Informatics"/>
            <person name="Doyle S."/>
        </authorList>
    </citation>
    <scope>NUCLEOTIDE SEQUENCE [LARGE SCALE GENOMIC DNA]</scope>
    <source>
        <strain evidence="11 12">NCTC11621</strain>
    </source>
</reference>
<dbReference type="Gene3D" id="3.30.1340.10">
    <property type="entry name" value="HPr-like"/>
    <property type="match status" value="1"/>
</dbReference>
<evidence type="ECO:0000256" key="2">
    <source>
        <dbReference type="ARBA" id="ARBA00015565"/>
    </source>
</evidence>
<evidence type="ECO:0000313" key="12">
    <source>
        <dbReference type="Proteomes" id="UP000254704"/>
    </source>
</evidence>